<keyword evidence="2" id="KW-0106">Calcium</keyword>
<reference evidence="5 6" key="1">
    <citation type="submission" date="2024-02" db="EMBL/GenBank/DDBJ databases">
        <authorList>
            <person name="Daric V."/>
            <person name="Darras S."/>
        </authorList>
    </citation>
    <scope>NUCLEOTIDE SEQUENCE [LARGE SCALE GENOMIC DNA]</scope>
</reference>
<dbReference type="InterPro" id="IPR018247">
    <property type="entry name" value="EF_Hand_1_Ca_BS"/>
</dbReference>
<evidence type="ECO:0000256" key="2">
    <source>
        <dbReference type="ARBA" id="ARBA00022837"/>
    </source>
</evidence>
<feature type="domain" description="EF-hand" evidence="4">
    <location>
        <begin position="184"/>
        <end position="219"/>
    </location>
</feature>
<keyword evidence="6" id="KW-1185">Reference proteome</keyword>
<feature type="chain" id="PRO_5046098601" description="EF-hand domain-containing protein" evidence="3">
    <location>
        <begin position="18"/>
        <end position="311"/>
    </location>
</feature>
<evidence type="ECO:0000313" key="6">
    <source>
        <dbReference type="Proteomes" id="UP001642483"/>
    </source>
</evidence>
<dbReference type="InterPro" id="IPR011992">
    <property type="entry name" value="EF-hand-dom_pair"/>
</dbReference>
<evidence type="ECO:0000313" key="5">
    <source>
        <dbReference type="EMBL" id="CAK8698101.1"/>
    </source>
</evidence>
<dbReference type="Pfam" id="PF13833">
    <property type="entry name" value="EF-hand_8"/>
    <property type="match status" value="1"/>
</dbReference>
<organism evidence="5 6">
    <name type="scientific">Clavelina lepadiformis</name>
    <name type="common">Light-bulb sea squirt</name>
    <name type="synonym">Ascidia lepadiformis</name>
    <dbReference type="NCBI Taxonomy" id="159417"/>
    <lineage>
        <taxon>Eukaryota</taxon>
        <taxon>Metazoa</taxon>
        <taxon>Chordata</taxon>
        <taxon>Tunicata</taxon>
        <taxon>Ascidiacea</taxon>
        <taxon>Aplousobranchia</taxon>
        <taxon>Clavelinidae</taxon>
        <taxon>Clavelina</taxon>
    </lineage>
</organism>
<dbReference type="Gene3D" id="1.10.238.10">
    <property type="entry name" value="EF-hand"/>
    <property type="match status" value="3"/>
</dbReference>
<dbReference type="Proteomes" id="UP001642483">
    <property type="component" value="Unassembled WGS sequence"/>
</dbReference>
<feature type="signal peptide" evidence="3">
    <location>
        <begin position="1"/>
        <end position="17"/>
    </location>
</feature>
<dbReference type="PANTHER" id="PTHR10827">
    <property type="entry name" value="RETICULOCALBIN"/>
    <property type="match status" value="1"/>
</dbReference>
<gene>
    <name evidence="5" type="ORF">CVLEPA_LOCUS31574</name>
</gene>
<dbReference type="PROSITE" id="PS50222">
    <property type="entry name" value="EF_HAND_2"/>
    <property type="match status" value="4"/>
</dbReference>
<keyword evidence="3" id="KW-0732">Signal</keyword>
<dbReference type="SMART" id="SM00054">
    <property type="entry name" value="EFh"/>
    <property type="match status" value="4"/>
</dbReference>
<feature type="domain" description="EF-hand" evidence="4">
    <location>
        <begin position="147"/>
        <end position="182"/>
    </location>
</feature>
<evidence type="ECO:0000256" key="3">
    <source>
        <dbReference type="SAM" id="SignalP"/>
    </source>
</evidence>
<dbReference type="SUPFAM" id="SSF47473">
    <property type="entry name" value="EF-hand"/>
    <property type="match status" value="2"/>
</dbReference>
<dbReference type="InterPro" id="IPR002048">
    <property type="entry name" value="EF_hand_dom"/>
</dbReference>
<dbReference type="PROSITE" id="PS00018">
    <property type="entry name" value="EF_HAND_1"/>
    <property type="match status" value="5"/>
</dbReference>
<feature type="domain" description="EF-hand" evidence="4">
    <location>
        <begin position="97"/>
        <end position="132"/>
    </location>
</feature>
<comment type="caution">
    <text evidence="5">The sequence shown here is derived from an EMBL/GenBank/DDBJ whole genome shotgun (WGS) entry which is preliminary data.</text>
</comment>
<dbReference type="EMBL" id="CAWYQH010000174">
    <property type="protein sequence ID" value="CAK8698101.1"/>
    <property type="molecule type" value="Genomic_DNA"/>
</dbReference>
<name>A0ABP0H4C6_CLALP</name>
<feature type="domain" description="EF-hand" evidence="4">
    <location>
        <begin position="61"/>
        <end position="96"/>
    </location>
</feature>
<dbReference type="Pfam" id="PF13499">
    <property type="entry name" value="EF-hand_7"/>
    <property type="match status" value="1"/>
</dbReference>
<protein>
    <recommendedName>
        <fullName evidence="4">EF-hand domain-containing protein</fullName>
    </recommendedName>
</protein>
<proteinExistence type="inferred from homology"/>
<dbReference type="CDD" id="cd16226">
    <property type="entry name" value="EFh_CREC_Calumenin_like"/>
    <property type="match status" value="1"/>
</dbReference>
<accession>A0ABP0H4C6</accession>
<sequence length="311" mass="36420">MVLRSFCLLLLVGIALTAVTKKDRVIDQTLSDKEPGSPDYDHDAFVGQEEAEKFNELSPEESRRRLAIIVDKIDKDANGKITEQELDDWIVFTQQRYIREDSDKQFVTHDKNKDNKIHWDEYKEQTYGFLNEEDFAASDGEDFSYQQMIDRDEKRWDVADVDGDKSLTVEEFRAFLHPEEYPHMKDIVVQETLDDIDKDKDGFVDLNEYIGDMFSNDAGEEEPDWVATEREQFTKYRDENGDGKLDLNEVRKWILPDDYNHANAEAKHLIYESDDDKDGELTKMEILQHHDKFVGSQATDWGEALNRHDEF</sequence>
<comment type="similarity">
    <text evidence="1">Belongs to the CREC family.</text>
</comment>
<evidence type="ECO:0000259" key="4">
    <source>
        <dbReference type="PROSITE" id="PS50222"/>
    </source>
</evidence>
<evidence type="ECO:0000256" key="1">
    <source>
        <dbReference type="ARBA" id="ARBA00006431"/>
    </source>
</evidence>
<dbReference type="PANTHER" id="PTHR10827:SF52">
    <property type="entry name" value="IP16409P"/>
    <property type="match status" value="1"/>
</dbReference>